<dbReference type="InterPro" id="IPR011971">
    <property type="entry name" value="CHP02284"/>
</dbReference>
<proteinExistence type="predicted"/>
<dbReference type="InterPro" id="IPR019052">
    <property type="entry name" value="DUF2383"/>
</dbReference>
<name>A0A1G9R9J1_9FLAO</name>
<dbReference type="Proteomes" id="UP000199440">
    <property type="component" value="Unassembled WGS sequence"/>
</dbReference>
<keyword evidence="3" id="KW-1185">Reference proteome</keyword>
<dbReference type="OrthoDB" id="282393at2"/>
<dbReference type="NCBIfam" id="TIGR02284">
    <property type="entry name" value="PA2169 family four-helix-bundle protein"/>
    <property type="match status" value="1"/>
</dbReference>
<dbReference type="Gene3D" id="1.20.1260.10">
    <property type="match status" value="1"/>
</dbReference>
<dbReference type="InterPro" id="IPR009078">
    <property type="entry name" value="Ferritin-like_SF"/>
</dbReference>
<dbReference type="EMBL" id="FNGV01000006">
    <property type="protein sequence ID" value="SDM19982.1"/>
    <property type="molecule type" value="Genomic_DNA"/>
</dbReference>
<dbReference type="Pfam" id="PF09537">
    <property type="entry name" value="DUF2383"/>
    <property type="match status" value="1"/>
</dbReference>
<reference evidence="2 3" key="1">
    <citation type="submission" date="2016-10" db="EMBL/GenBank/DDBJ databases">
        <authorList>
            <person name="de Groot N.N."/>
        </authorList>
    </citation>
    <scope>NUCLEOTIDE SEQUENCE [LARGE SCALE GENOMIC DNA]</scope>
    <source>
        <strain evidence="2 3">DSM 19886</strain>
    </source>
</reference>
<dbReference type="STRING" id="192904.SAMN04488514_10645"/>
<dbReference type="SUPFAM" id="SSF47240">
    <property type="entry name" value="Ferritin-like"/>
    <property type="match status" value="1"/>
</dbReference>
<dbReference type="InterPro" id="IPR012347">
    <property type="entry name" value="Ferritin-like"/>
</dbReference>
<protein>
    <recommendedName>
        <fullName evidence="1">DUF2383 domain-containing protein</fullName>
    </recommendedName>
</protein>
<evidence type="ECO:0000313" key="2">
    <source>
        <dbReference type="EMBL" id="SDM19982.1"/>
    </source>
</evidence>
<organism evidence="2 3">
    <name type="scientific">Kriegella aquimaris</name>
    <dbReference type="NCBI Taxonomy" id="192904"/>
    <lineage>
        <taxon>Bacteria</taxon>
        <taxon>Pseudomonadati</taxon>
        <taxon>Bacteroidota</taxon>
        <taxon>Flavobacteriia</taxon>
        <taxon>Flavobacteriales</taxon>
        <taxon>Flavobacteriaceae</taxon>
        <taxon>Kriegella</taxon>
    </lineage>
</organism>
<sequence length="149" mass="16729">MITYTEKVGNKLNDLLEKTYDAEKGFKKAAENANNIPLKNYFERKAQERYDFGHALKKEISEFGTEVEKGDSFASKAHRSWMDIKALFSTDNDEAMLEEAIKGEKAALEEYDDVLGDTSLPPSTASLLVSQKNKINSGLNTIKSLEDLK</sequence>
<evidence type="ECO:0000259" key="1">
    <source>
        <dbReference type="Pfam" id="PF09537"/>
    </source>
</evidence>
<dbReference type="AlphaFoldDB" id="A0A1G9R9J1"/>
<dbReference type="PIRSF" id="PIRSF029477">
    <property type="entry name" value="UCP029477"/>
    <property type="match status" value="1"/>
</dbReference>
<accession>A0A1G9R9J1</accession>
<gene>
    <name evidence="2" type="ORF">SAMN04488514_10645</name>
</gene>
<dbReference type="InterPro" id="IPR016920">
    <property type="entry name" value="UCP029477"/>
</dbReference>
<dbReference type="RefSeq" id="WP_089889922.1">
    <property type="nucleotide sequence ID" value="NZ_FNGV01000006.1"/>
</dbReference>
<evidence type="ECO:0000313" key="3">
    <source>
        <dbReference type="Proteomes" id="UP000199440"/>
    </source>
</evidence>
<feature type="domain" description="DUF2383" evidence="1">
    <location>
        <begin position="8"/>
        <end position="116"/>
    </location>
</feature>